<gene>
    <name evidence="2" type="ORF">UY3_05288</name>
</gene>
<reference evidence="3" key="1">
    <citation type="journal article" date="2013" name="Nat. Genet.">
        <title>The draft genomes of soft-shell turtle and green sea turtle yield insights into the development and evolution of the turtle-specific body plan.</title>
        <authorList>
            <person name="Wang Z."/>
            <person name="Pascual-Anaya J."/>
            <person name="Zadissa A."/>
            <person name="Li W."/>
            <person name="Niimura Y."/>
            <person name="Huang Z."/>
            <person name="Li C."/>
            <person name="White S."/>
            <person name="Xiong Z."/>
            <person name="Fang D."/>
            <person name="Wang B."/>
            <person name="Ming Y."/>
            <person name="Chen Y."/>
            <person name="Zheng Y."/>
            <person name="Kuraku S."/>
            <person name="Pignatelli M."/>
            <person name="Herrero J."/>
            <person name="Beal K."/>
            <person name="Nozawa M."/>
            <person name="Li Q."/>
            <person name="Wang J."/>
            <person name="Zhang H."/>
            <person name="Yu L."/>
            <person name="Shigenobu S."/>
            <person name="Wang J."/>
            <person name="Liu J."/>
            <person name="Flicek P."/>
            <person name="Searle S."/>
            <person name="Wang J."/>
            <person name="Kuratani S."/>
            <person name="Yin Y."/>
            <person name="Aken B."/>
            <person name="Zhang G."/>
            <person name="Irie N."/>
        </authorList>
    </citation>
    <scope>NUCLEOTIDE SEQUENCE [LARGE SCALE GENOMIC DNA]</scope>
</reference>
<dbReference type="Proteomes" id="UP000031443">
    <property type="component" value="Unassembled WGS sequence"/>
</dbReference>
<keyword evidence="3" id="KW-1185">Reference proteome</keyword>
<evidence type="ECO:0000256" key="1">
    <source>
        <dbReference type="SAM" id="MobiDB-lite"/>
    </source>
</evidence>
<feature type="region of interest" description="Disordered" evidence="1">
    <location>
        <begin position="73"/>
        <end position="93"/>
    </location>
</feature>
<accession>M7BHU6</accession>
<name>M7BHU6_CHEMY</name>
<sequence length="238" mass="26128">MRFSDELHAILGGAPTTTPALCVDSINGLSRNRDADFGDEEDDDEEEVEAQQACRETVFPDSQEMFFTLDLVPSQPTEDGLPDLEGREGTSAANVSSLPLSSLFQRLSKIRSRKKRTHDEIFSELMQASHAERAQHNAWRETMSESRKAQNEREEKRDNRGLTVVMCGGANFGSFSCQAPLRQSPLYNQCNGEENQALRFCLAPAHSRQRPIATLNFCAAAAFLGPAAGALPPPGEGL</sequence>
<dbReference type="AlphaFoldDB" id="M7BHU6"/>
<feature type="region of interest" description="Disordered" evidence="1">
    <location>
        <begin position="137"/>
        <end position="157"/>
    </location>
</feature>
<proteinExistence type="predicted"/>
<organism evidence="2 3">
    <name type="scientific">Chelonia mydas</name>
    <name type="common">Green sea-turtle</name>
    <name type="synonym">Chelonia agassizi</name>
    <dbReference type="NCBI Taxonomy" id="8469"/>
    <lineage>
        <taxon>Eukaryota</taxon>
        <taxon>Metazoa</taxon>
        <taxon>Chordata</taxon>
        <taxon>Craniata</taxon>
        <taxon>Vertebrata</taxon>
        <taxon>Euteleostomi</taxon>
        <taxon>Archelosauria</taxon>
        <taxon>Testudinata</taxon>
        <taxon>Testudines</taxon>
        <taxon>Cryptodira</taxon>
        <taxon>Durocryptodira</taxon>
        <taxon>Americhelydia</taxon>
        <taxon>Chelonioidea</taxon>
        <taxon>Cheloniidae</taxon>
        <taxon>Chelonia</taxon>
    </lineage>
</organism>
<evidence type="ECO:0000313" key="2">
    <source>
        <dbReference type="EMBL" id="EMP37476.1"/>
    </source>
</evidence>
<evidence type="ECO:0000313" key="3">
    <source>
        <dbReference type="Proteomes" id="UP000031443"/>
    </source>
</evidence>
<protein>
    <submittedName>
        <fullName evidence="2">Uncharacterized protein</fullName>
    </submittedName>
</protein>
<dbReference type="EMBL" id="KB522027">
    <property type="protein sequence ID" value="EMP37476.1"/>
    <property type="molecule type" value="Genomic_DNA"/>
</dbReference>